<organism evidence="3 4">
    <name type="scientific">Pseudobythopirellula maris</name>
    <dbReference type="NCBI Taxonomy" id="2527991"/>
    <lineage>
        <taxon>Bacteria</taxon>
        <taxon>Pseudomonadati</taxon>
        <taxon>Planctomycetota</taxon>
        <taxon>Planctomycetia</taxon>
        <taxon>Pirellulales</taxon>
        <taxon>Lacipirellulaceae</taxon>
        <taxon>Pseudobythopirellula</taxon>
    </lineage>
</organism>
<dbReference type="Gene3D" id="2.60.120.10">
    <property type="entry name" value="Jelly Rolls"/>
    <property type="match status" value="1"/>
</dbReference>
<accession>A0A5C5ZK90</accession>
<evidence type="ECO:0000259" key="2">
    <source>
        <dbReference type="Pfam" id="PF07883"/>
    </source>
</evidence>
<evidence type="ECO:0000256" key="1">
    <source>
        <dbReference type="SAM" id="MobiDB-lite"/>
    </source>
</evidence>
<protein>
    <recommendedName>
        <fullName evidence="2">Cupin type-2 domain-containing protein</fullName>
    </recommendedName>
</protein>
<evidence type="ECO:0000313" key="4">
    <source>
        <dbReference type="Proteomes" id="UP000315440"/>
    </source>
</evidence>
<reference evidence="3 4" key="1">
    <citation type="submission" date="2019-02" db="EMBL/GenBank/DDBJ databases">
        <title>Deep-cultivation of Planctomycetes and their phenomic and genomic characterization uncovers novel biology.</title>
        <authorList>
            <person name="Wiegand S."/>
            <person name="Jogler M."/>
            <person name="Boedeker C."/>
            <person name="Pinto D."/>
            <person name="Vollmers J."/>
            <person name="Rivas-Marin E."/>
            <person name="Kohn T."/>
            <person name="Peeters S.H."/>
            <person name="Heuer A."/>
            <person name="Rast P."/>
            <person name="Oberbeckmann S."/>
            <person name="Bunk B."/>
            <person name="Jeske O."/>
            <person name="Meyerdierks A."/>
            <person name="Storesund J.E."/>
            <person name="Kallscheuer N."/>
            <person name="Luecker S."/>
            <person name="Lage O.M."/>
            <person name="Pohl T."/>
            <person name="Merkel B.J."/>
            <person name="Hornburger P."/>
            <person name="Mueller R.-W."/>
            <person name="Bruemmer F."/>
            <person name="Labrenz M."/>
            <person name="Spormann A.M."/>
            <person name="Op Den Camp H."/>
            <person name="Overmann J."/>
            <person name="Amann R."/>
            <person name="Jetten M.S.M."/>
            <person name="Mascher T."/>
            <person name="Medema M.H."/>
            <person name="Devos D.P."/>
            <person name="Kaster A.-K."/>
            <person name="Ovreas L."/>
            <person name="Rohde M."/>
            <person name="Galperin M.Y."/>
            <person name="Jogler C."/>
        </authorList>
    </citation>
    <scope>NUCLEOTIDE SEQUENCE [LARGE SCALE GENOMIC DNA]</scope>
    <source>
        <strain evidence="3 4">Mal64</strain>
    </source>
</reference>
<dbReference type="Pfam" id="PF07883">
    <property type="entry name" value="Cupin_2"/>
    <property type="match status" value="1"/>
</dbReference>
<dbReference type="InterPro" id="IPR011051">
    <property type="entry name" value="RmlC_Cupin_sf"/>
</dbReference>
<feature type="region of interest" description="Disordered" evidence="1">
    <location>
        <begin position="1"/>
        <end position="20"/>
    </location>
</feature>
<dbReference type="PANTHER" id="PTHR34571">
    <property type="entry name" value="(S)-UREIDOGLYCINE AMINOHYDROLASE"/>
    <property type="match status" value="1"/>
</dbReference>
<evidence type="ECO:0000313" key="3">
    <source>
        <dbReference type="EMBL" id="TWT87640.1"/>
    </source>
</evidence>
<sequence>MTSPSQDGPSPQAGQSPFGETRTRVAATHALIAPDSHVPQPLLGWQGGEGVVLVSPAMRGGGPRFTQYLVRGAEGCRTGGASAGVERLVYVLEGVATLDGKPLAADHFAWLPPDEAYNLAAPEGSSLLVFEKRYEPLSGVAPPARTVGSLADAPAGAFLGDPDAMLATLLPVEPGFDMAVNVFTFQPGAALPFVETHVMEHGLYMKQGQGVYRLDESWYPVAAGDAIWMASYCPQWFTAMGKSPATYIYYKDIHRDPLTI</sequence>
<dbReference type="CDD" id="cd02212">
    <property type="entry name" value="cupin_UGlyAH_C"/>
    <property type="match status" value="1"/>
</dbReference>
<feature type="domain" description="Cupin type-2" evidence="2">
    <location>
        <begin position="182"/>
        <end position="248"/>
    </location>
</feature>
<dbReference type="GO" id="GO:0071522">
    <property type="term" value="F:ureidoglycine aminohydrolase activity"/>
    <property type="evidence" value="ECO:0007669"/>
    <property type="project" value="InterPro"/>
</dbReference>
<dbReference type="NCBIfam" id="TIGR03214">
    <property type="entry name" value="ura-cupin"/>
    <property type="match status" value="1"/>
</dbReference>
<feature type="compositionally biased region" description="Polar residues" evidence="1">
    <location>
        <begin position="1"/>
        <end position="15"/>
    </location>
</feature>
<dbReference type="SUPFAM" id="SSF51182">
    <property type="entry name" value="RmlC-like cupins"/>
    <property type="match status" value="1"/>
</dbReference>
<dbReference type="RefSeq" id="WP_146401954.1">
    <property type="nucleotide sequence ID" value="NZ_SJPQ01000003.1"/>
</dbReference>
<dbReference type="AlphaFoldDB" id="A0A5C5ZK90"/>
<dbReference type="Proteomes" id="UP000315440">
    <property type="component" value="Unassembled WGS sequence"/>
</dbReference>
<dbReference type="PANTHER" id="PTHR34571:SF1">
    <property type="entry name" value="(S)-UREIDOGLYCINE AMINOHYDROLASE"/>
    <property type="match status" value="1"/>
</dbReference>
<dbReference type="InterPro" id="IPR044697">
    <property type="entry name" value="UGlyAH_cupin_C"/>
</dbReference>
<dbReference type="InterPro" id="IPR017627">
    <property type="entry name" value="UGHY"/>
</dbReference>
<dbReference type="InterPro" id="IPR014710">
    <property type="entry name" value="RmlC-like_jellyroll"/>
</dbReference>
<dbReference type="OrthoDB" id="9814939at2"/>
<keyword evidence="4" id="KW-1185">Reference proteome</keyword>
<name>A0A5C5ZK90_9BACT</name>
<proteinExistence type="predicted"/>
<dbReference type="InterPro" id="IPR013096">
    <property type="entry name" value="Cupin_2"/>
</dbReference>
<gene>
    <name evidence="3" type="ORF">Mal64_31820</name>
</gene>
<dbReference type="EMBL" id="SJPQ01000003">
    <property type="protein sequence ID" value="TWT87640.1"/>
    <property type="molecule type" value="Genomic_DNA"/>
</dbReference>
<comment type="caution">
    <text evidence="3">The sequence shown here is derived from an EMBL/GenBank/DDBJ whole genome shotgun (WGS) entry which is preliminary data.</text>
</comment>